<keyword evidence="3" id="KW-1185">Reference proteome</keyword>
<name>A0A195FEC7_9HYME</name>
<feature type="compositionally biased region" description="Polar residues" evidence="1">
    <location>
        <begin position="101"/>
        <end position="110"/>
    </location>
</feature>
<feature type="region of interest" description="Disordered" evidence="1">
    <location>
        <begin position="92"/>
        <end position="112"/>
    </location>
</feature>
<proteinExistence type="predicted"/>
<protein>
    <submittedName>
        <fullName evidence="2">Uncharacterized protein</fullName>
    </submittedName>
</protein>
<organism evidence="2 3">
    <name type="scientific">Trachymyrmex septentrionalis</name>
    <dbReference type="NCBI Taxonomy" id="34720"/>
    <lineage>
        <taxon>Eukaryota</taxon>
        <taxon>Metazoa</taxon>
        <taxon>Ecdysozoa</taxon>
        <taxon>Arthropoda</taxon>
        <taxon>Hexapoda</taxon>
        <taxon>Insecta</taxon>
        <taxon>Pterygota</taxon>
        <taxon>Neoptera</taxon>
        <taxon>Endopterygota</taxon>
        <taxon>Hymenoptera</taxon>
        <taxon>Apocrita</taxon>
        <taxon>Aculeata</taxon>
        <taxon>Formicoidea</taxon>
        <taxon>Formicidae</taxon>
        <taxon>Myrmicinae</taxon>
        <taxon>Trachymyrmex</taxon>
    </lineage>
</organism>
<evidence type="ECO:0000313" key="3">
    <source>
        <dbReference type="Proteomes" id="UP000078541"/>
    </source>
</evidence>
<evidence type="ECO:0000313" key="2">
    <source>
        <dbReference type="EMBL" id="KYN38557.1"/>
    </source>
</evidence>
<gene>
    <name evidence="2" type="ORF">ALC56_07040</name>
</gene>
<reference evidence="2 3" key="1">
    <citation type="submission" date="2016-03" db="EMBL/GenBank/DDBJ databases">
        <title>Trachymyrmex septentrionalis WGS genome.</title>
        <authorList>
            <person name="Nygaard S."/>
            <person name="Hu H."/>
            <person name="Boomsma J."/>
            <person name="Zhang G."/>
        </authorList>
    </citation>
    <scope>NUCLEOTIDE SEQUENCE [LARGE SCALE GENOMIC DNA]</scope>
    <source>
        <strain evidence="2">Tsep2-gDNA-1</strain>
        <tissue evidence="2">Whole body</tissue>
    </source>
</reference>
<feature type="region of interest" description="Disordered" evidence="1">
    <location>
        <begin position="1"/>
        <end position="42"/>
    </location>
</feature>
<sequence>MSLGSHPGTGAEEESLRVKRDEEKRNAKHRERTNGQMRTEREEVEAKVIRFVRRRDHFFRRAFFASPRTMATGRLLAPRQGSTVIFIYRRRKGSRDEVGKKSSQNKSSENLCRGSSEILSRGRYSQRTAGRNCRV</sequence>
<dbReference type="AlphaFoldDB" id="A0A195FEC7"/>
<feature type="compositionally biased region" description="Basic and acidic residues" evidence="1">
    <location>
        <begin position="14"/>
        <end position="25"/>
    </location>
</feature>
<dbReference type="EMBL" id="KQ981656">
    <property type="protein sequence ID" value="KYN38557.1"/>
    <property type="molecule type" value="Genomic_DNA"/>
</dbReference>
<accession>A0A195FEC7</accession>
<evidence type="ECO:0000256" key="1">
    <source>
        <dbReference type="SAM" id="MobiDB-lite"/>
    </source>
</evidence>
<dbReference type="Proteomes" id="UP000078541">
    <property type="component" value="Unassembled WGS sequence"/>
</dbReference>